<gene>
    <name evidence="1" type="ORF">ABT39_MTgene5299</name>
</gene>
<sequence length="75" mass="7582">MRSTAFSSPIFPAAINATGGASACVPNTFAIGATSTASIASACVLATFVGGGEPTTDAFACFGAESWRKWYVLIN</sequence>
<proteinExistence type="predicted"/>
<accession>A0A101LZL9</accession>
<reference evidence="1" key="1">
    <citation type="journal article" date="2015" name="Genome Biol. Evol.">
        <title>Organellar Genomes of White Spruce (Picea glauca): Assembly and Annotation.</title>
        <authorList>
            <person name="Jackman S.D."/>
            <person name="Warren R.L."/>
            <person name="Gibb E.A."/>
            <person name="Vandervalk B.P."/>
            <person name="Mohamadi H."/>
            <person name="Chu J."/>
            <person name="Raymond A."/>
            <person name="Pleasance S."/>
            <person name="Coope R."/>
            <person name="Wildung M.R."/>
            <person name="Ritland C.E."/>
            <person name="Bousquet J."/>
            <person name="Jones S.J."/>
            <person name="Bohlmann J."/>
            <person name="Birol I."/>
        </authorList>
    </citation>
    <scope>NUCLEOTIDE SEQUENCE [LARGE SCALE GENOMIC DNA]</scope>
    <source>
        <tissue evidence="1">Flushing bud</tissue>
    </source>
</reference>
<geneLocation type="mitochondrion" evidence="1"/>
<dbReference type="PROSITE" id="PS51257">
    <property type="entry name" value="PROKAR_LIPOPROTEIN"/>
    <property type="match status" value="1"/>
</dbReference>
<organism evidence="1">
    <name type="scientific">Picea glauca</name>
    <name type="common">White spruce</name>
    <name type="synonym">Pinus glauca</name>
    <dbReference type="NCBI Taxonomy" id="3330"/>
    <lineage>
        <taxon>Eukaryota</taxon>
        <taxon>Viridiplantae</taxon>
        <taxon>Streptophyta</taxon>
        <taxon>Embryophyta</taxon>
        <taxon>Tracheophyta</taxon>
        <taxon>Spermatophyta</taxon>
        <taxon>Pinopsida</taxon>
        <taxon>Pinidae</taxon>
        <taxon>Conifers I</taxon>
        <taxon>Pinales</taxon>
        <taxon>Pinaceae</taxon>
        <taxon>Picea</taxon>
    </lineage>
</organism>
<evidence type="ECO:0000313" key="1">
    <source>
        <dbReference type="EMBL" id="KUM48299.1"/>
    </source>
</evidence>
<dbReference type="EMBL" id="LKAM01000006">
    <property type="protein sequence ID" value="KUM48299.1"/>
    <property type="molecule type" value="Genomic_DNA"/>
</dbReference>
<dbReference type="AlphaFoldDB" id="A0A101LZL9"/>
<keyword evidence="1" id="KW-0496">Mitochondrion</keyword>
<protein>
    <submittedName>
        <fullName evidence="1">Uncharacterized protein</fullName>
    </submittedName>
</protein>
<comment type="caution">
    <text evidence="1">The sequence shown here is derived from an EMBL/GenBank/DDBJ whole genome shotgun (WGS) entry which is preliminary data.</text>
</comment>
<name>A0A101LZL9_PICGL</name>